<comment type="function">
    <text evidence="1 8">This protein is a Fe-Mo-cofactor biosynthetic component.</text>
</comment>
<dbReference type="AlphaFoldDB" id="A0A2S2CS73"/>
<dbReference type="GO" id="GO:0019752">
    <property type="term" value="P:carboxylic acid metabolic process"/>
    <property type="evidence" value="ECO:0007669"/>
    <property type="project" value="UniProtKB-UniRule"/>
</dbReference>
<evidence type="ECO:0000256" key="7">
    <source>
        <dbReference type="RuleBase" id="RU003523"/>
    </source>
</evidence>
<dbReference type="PROSITE" id="PS00815">
    <property type="entry name" value="AIPM_HOMOCIT_SYNTH_1"/>
    <property type="match status" value="1"/>
</dbReference>
<dbReference type="KEGG" id="azz:DEW08_14855"/>
<evidence type="ECO:0000256" key="8">
    <source>
        <dbReference type="RuleBase" id="RU367143"/>
    </source>
</evidence>
<gene>
    <name evidence="10" type="primary">nifV</name>
    <name evidence="10" type="ORF">DEW08_14855</name>
</gene>
<dbReference type="InterPro" id="IPR013785">
    <property type="entry name" value="Aldolase_TIM"/>
</dbReference>
<dbReference type="InterPro" id="IPR002034">
    <property type="entry name" value="AIPM/Hcit_synth_CS"/>
</dbReference>
<dbReference type="PROSITE" id="PS00816">
    <property type="entry name" value="AIPM_HOMOCIT_SYNTH_2"/>
    <property type="match status" value="1"/>
</dbReference>
<dbReference type="PANTHER" id="PTHR42880:SF1">
    <property type="entry name" value="ISOPROPYLMALATE_HOMOCITRATE_CITRAMALATE SYNTHASE FAMILY PROTEIN"/>
    <property type="match status" value="1"/>
</dbReference>
<dbReference type="NCBIfam" id="TIGR02660">
    <property type="entry name" value="nifV_homocitr"/>
    <property type="match status" value="1"/>
</dbReference>
<dbReference type="Pfam" id="PF22617">
    <property type="entry name" value="HCS_D2"/>
    <property type="match status" value="1"/>
</dbReference>
<dbReference type="Gene3D" id="3.20.20.70">
    <property type="entry name" value="Aldolase class I"/>
    <property type="match status" value="1"/>
</dbReference>
<keyword evidence="5 7" id="KW-0808">Transferase</keyword>
<dbReference type="InterPro" id="IPR013477">
    <property type="entry name" value="NifV/FrbC"/>
</dbReference>
<evidence type="ECO:0000256" key="5">
    <source>
        <dbReference type="ARBA" id="ARBA00022679"/>
    </source>
</evidence>
<evidence type="ECO:0000259" key="9">
    <source>
        <dbReference type="PROSITE" id="PS50991"/>
    </source>
</evidence>
<reference evidence="11" key="1">
    <citation type="submission" date="2018-05" db="EMBL/GenBank/DDBJ databases">
        <title>Azospirillum thermophila sp. nov., a novel isolated from hot spring.</title>
        <authorList>
            <person name="Zhao Z."/>
        </authorList>
    </citation>
    <scope>NUCLEOTIDE SEQUENCE [LARGE SCALE GENOMIC DNA]</scope>
    <source>
        <strain evidence="11">CFH 70021</strain>
    </source>
</reference>
<sequence>MMPSHAIINDTTLRDGEQTAGVAFTLEEKLAIARALDEAGVPELEVGIPAMGEEEREGIRAVAALGLKARLMLWCRMHDADLKAALDCGVSFVNLSMPVSDIHITRKLKRSRAWALAEIERKVRQARDHGLEVSVGGEDSSRADMDFLVTAATVAQAAGARRFRFADTLGVLDPFQTRACIERLRRATDLEIEIHAHDDLGLATANSLAAVLGGATHVNTTVNGLGERAGNAPLEEVVVSLKHLYRIGTGVETRALGAISDLVEQASNRPVAVNKPIVGDAVFTHEAGIHVDGLLRDRSTYQTFDPAEVGREHRIVLGKHSGTAAIRMACGQLGLACDDALARAVLPRVRALATAAKRAPTADELRAFLRDAGR</sequence>
<dbReference type="EMBL" id="CP029353">
    <property type="protein sequence ID" value="AWK87328.1"/>
    <property type="molecule type" value="Genomic_DNA"/>
</dbReference>
<dbReference type="Pfam" id="PF00682">
    <property type="entry name" value="HMGL-like"/>
    <property type="match status" value="1"/>
</dbReference>
<dbReference type="OrthoDB" id="9803573at2"/>
<evidence type="ECO:0000256" key="1">
    <source>
        <dbReference type="ARBA" id="ARBA00003050"/>
    </source>
</evidence>
<dbReference type="PROSITE" id="PS50991">
    <property type="entry name" value="PYR_CT"/>
    <property type="match status" value="1"/>
</dbReference>
<dbReference type="EC" id="2.3.3.14" evidence="3 8"/>
<evidence type="ECO:0000313" key="10">
    <source>
        <dbReference type="EMBL" id="AWK87328.1"/>
    </source>
</evidence>
<dbReference type="SUPFAM" id="SSF51569">
    <property type="entry name" value="Aldolase"/>
    <property type="match status" value="1"/>
</dbReference>
<name>A0A2S2CS73_9PROT</name>
<evidence type="ECO:0000256" key="4">
    <source>
        <dbReference type="ARBA" id="ARBA00020735"/>
    </source>
</evidence>
<keyword evidence="11" id="KW-1185">Reference proteome</keyword>
<dbReference type="RefSeq" id="WP_109328348.1">
    <property type="nucleotide sequence ID" value="NZ_CP029353.1"/>
</dbReference>
<keyword evidence="8" id="KW-0535">Nitrogen fixation</keyword>
<evidence type="ECO:0000256" key="2">
    <source>
        <dbReference type="ARBA" id="ARBA00006154"/>
    </source>
</evidence>
<comment type="catalytic activity">
    <reaction evidence="6 8">
        <text>acetyl-CoA + 2-oxoglutarate + H2O = (2R)-homocitrate + CoA + H(+)</text>
        <dbReference type="Rhea" id="RHEA:12929"/>
        <dbReference type="ChEBI" id="CHEBI:15377"/>
        <dbReference type="ChEBI" id="CHEBI:15378"/>
        <dbReference type="ChEBI" id="CHEBI:16810"/>
        <dbReference type="ChEBI" id="CHEBI:57287"/>
        <dbReference type="ChEBI" id="CHEBI:57288"/>
        <dbReference type="ChEBI" id="CHEBI:58884"/>
        <dbReference type="EC" id="2.3.3.14"/>
    </reaction>
</comment>
<organism evidence="10 11">
    <name type="scientific">Azospirillum thermophilum</name>
    <dbReference type="NCBI Taxonomy" id="2202148"/>
    <lineage>
        <taxon>Bacteria</taxon>
        <taxon>Pseudomonadati</taxon>
        <taxon>Pseudomonadota</taxon>
        <taxon>Alphaproteobacteria</taxon>
        <taxon>Rhodospirillales</taxon>
        <taxon>Azospirillaceae</taxon>
        <taxon>Azospirillum</taxon>
    </lineage>
</organism>
<evidence type="ECO:0000256" key="6">
    <source>
        <dbReference type="ARBA" id="ARBA00048019"/>
    </source>
</evidence>
<accession>A0A2S2CS73</accession>
<dbReference type="Gene3D" id="1.10.238.260">
    <property type="match status" value="1"/>
</dbReference>
<dbReference type="Proteomes" id="UP000245629">
    <property type="component" value="Chromosome 2"/>
</dbReference>
<comment type="similarity">
    <text evidence="2 7">Belongs to the alpha-IPM synthase/homocitrate synthase family.</text>
</comment>
<dbReference type="InterPro" id="IPR000891">
    <property type="entry name" value="PYR_CT"/>
</dbReference>
<evidence type="ECO:0000256" key="3">
    <source>
        <dbReference type="ARBA" id="ARBA00012974"/>
    </source>
</evidence>
<evidence type="ECO:0000313" key="11">
    <source>
        <dbReference type="Proteomes" id="UP000245629"/>
    </source>
</evidence>
<dbReference type="CDD" id="cd07939">
    <property type="entry name" value="DRE_TIM_NifV"/>
    <property type="match status" value="1"/>
</dbReference>
<dbReference type="GO" id="GO:0009399">
    <property type="term" value="P:nitrogen fixation"/>
    <property type="evidence" value="ECO:0007669"/>
    <property type="project" value="UniProtKB-UniRule"/>
</dbReference>
<dbReference type="GO" id="GO:0004410">
    <property type="term" value="F:homocitrate synthase activity"/>
    <property type="evidence" value="ECO:0007669"/>
    <property type="project" value="UniProtKB-UniRule"/>
</dbReference>
<feature type="domain" description="Pyruvate carboxyltransferase" evidence="9">
    <location>
        <begin position="6"/>
        <end position="257"/>
    </location>
</feature>
<dbReference type="InterPro" id="IPR054691">
    <property type="entry name" value="LeuA/HCS_post-cat"/>
</dbReference>
<proteinExistence type="inferred from homology"/>
<dbReference type="PANTHER" id="PTHR42880">
    <property type="entry name" value="HOMOCITRATE SYNTHASE"/>
    <property type="match status" value="1"/>
</dbReference>
<protein>
    <recommendedName>
        <fullName evidence="4 8">Homocitrate synthase</fullName>
        <ecNumber evidence="3 8">2.3.3.14</ecNumber>
    </recommendedName>
</protein>